<dbReference type="InterPro" id="IPR036188">
    <property type="entry name" value="FAD/NAD-bd_sf"/>
</dbReference>
<dbReference type="PANTHER" id="PTHR43400">
    <property type="entry name" value="FUMARATE REDUCTASE"/>
    <property type="match status" value="1"/>
</dbReference>
<dbReference type="SUPFAM" id="SSF56425">
    <property type="entry name" value="Succinate dehydrogenase/fumarate reductase flavoprotein, catalytic domain"/>
    <property type="match status" value="1"/>
</dbReference>
<dbReference type="Proteomes" id="UP000051461">
    <property type="component" value="Unassembled WGS sequence"/>
</dbReference>
<dbReference type="RefSeq" id="WP_057905827.1">
    <property type="nucleotide sequence ID" value="NZ_AZDA01000140.1"/>
</dbReference>
<sequence length="499" mass="53981">MKEITTQVVVIGSGSSGISAAMQLVENNVSFVLLEKGDKLGGAGKFGAHGVYGIDSADQKKHGVDYHFPAALQEMTQQSHYLVNGPLMSRVLKKSAATIDWMAKFGLATSLTPNAQPAHLYDQPIYHEFNSFDERFTAWDHMAQIIKDSGNQILTETAGVALDYGADGLKAVIAEQADSKLRIHCQSVVIGDGGYPGNPAMMQKAFADAGELMNLGERKATGDGIAMVAAIGGDVQHNPVIFAHGCAPSFQVNPMKRDNKVEALTNLPLLWVNKIGERFTNEEVVYDFAQWGNVAHAEGGYYYMLFDQATLDHFQTQQVNWEDAFSRQFTEPEHEPVLTAGPYATLQQDVAAVIAAGDGAKADTISELAAQLDVPTEQLATTLATYNAAIDQQADPQFAKQAKFLKFKVSAGPFYAVKERCAILGTLNGVNVNANLEALRPNRTPIKGVYVVGNNANGLYSDAYSNFEGIANGFAWISGRIAADETTKYLATLKQTERV</sequence>
<dbReference type="SUPFAM" id="SSF51905">
    <property type="entry name" value="FAD/NAD(P)-binding domain"/>
    <property type="match status" value="1"/>
</dbReference>
<dbReference type="PATRIC" id="fig|1423726.3.peg.2063"/>
<comment type="caution">
    <text evidence="6">The sequence shown here is derived from an EMBL/GenBank/DDBJ whole genome shotgun (WGS) entry which is preliminary data.</text>
</comment>
<dbReference type="EMBL" id="AZDA01000140">
    <property type="protein sequence ID" value="KRK32562.1"/>
    <property type="molecule type" value="Genomic_DNA"/>
</dbReference>
<dbReference type="OrthoDB" id="9806724at2"/>
<keyword evidence="2" id="KW-0285">Flavoprotein</keyword>
<dbReference type="GO" id="GO:0033765">
    <property type="term" value="F:steroid dehydrogenase activity, acting on the CH-CH group of donors"/>
    <property type="evidence" value="ECO:0007669"/>
    <property type="project" value="UniProtKB-ARBA"/>
</dbReference>
<evidence type="ECO:0000256" key="1">
    <source>
        <dbReference type="ARBA" id="ARBA00001974"/>
    </source>
</evidence>
<evidence type="ECO:0000313" key="7">
    <source>
        <dbReference type="Proteomes" id="UP000051461"/>
    </source>
</evidence>
<reference evidence="6 7" key="1">
    <citation type="journal article" date="2015" name="Genome Announc.">
        <title>Expanding the biotechnology potential of lactobacilli through comparative genomics of 213 strains and associated genera.</title>
        <authorList>
            <person name="Sun Z."/>
            <person name="Harris H.M."/>
            <person name="McCann A."/>
            <person name="Guo C."/>
            <person name="Argimon S."/>
            <person name="Zhang W."/>
            <person name="Yang X."/>
            <person name="Jeffery I.B."/>
            <person name="Cooney J.C."/>
            <person name="Kagawa T.F."/>
            <person name="Liu W."/>
            <person name="Song Y."/>
            <person name="Salvetti E."/>
            <person name="Wrobel A."/>
            <person name="Rasinkangas P."/>
            <person name="Parkhill J."/>
            <person name="Rea M.C."/>
            <person name="O'Sullivan O."/>
            <person name="Ritari J."/>
            <person name="Douillard F.P."/>
            <person name="Paul Ross R."/>
            <person name="Yang R."/>
            <person name="Briner A.E."/>
            <person name="Felis G.E."/>
            <person name="de Vos W.M."/>
            <person name="Barrangou R."/>
            <person name="Klaenhammer T.R."/>
            <person name="Caufield P.W."/>
            <person name="Cui Y."/>
            <person name="Zhang H."/>
            <person name="O'Toole P.W."/>
        </authorList>
    </citation>
    <scope>NUCLEOTIDE SEQUENCE [LARGE SCALE GENOMIC DNA]</scope>
    <source>
        <strain evidence="6 7">DSM 20003</strain>
    </source>
</reference>
<gene>
    <name evidence="6" type="ORF">FC07_GL001987</name>
</gene>
<dbReference type="Gene3D" id="3.90.700.10">
    <property type="entry name" value="Succinate dehydrogenase/fumarate reductase flavoprotein, catalytic domain"/>
    <property type="match status" value="1"/>
</dbReference>
<dbReference type="InterPro" id="IPR027477">
    <property type="entry name" value="Succ_DH/fumarate_Rdtase_cat_sf"/>
</dbReference>
<comment type="cofactor">
    <cofactor evidence="1">
        <name>FAD</name>
        <dbReference type="ChEBI" id="CHEBI:57692"/>
    </cofactor>
</comment>
<dbReference type="Gene3D" id="3.50.50.60">
    <property type="entry name" value="FAD/NAD(P)-binding domain"/>
    <property type="match status" value="1"/>
</dbReference>
<dbReference type="STRING" id="1423726.FC07_GL001987"/>
<dbReference type="Pfam" id="PF00890">
    <property type="entry name" value="FAD_binding_2"/>
    <property type="match status" value="1"/>
</dbReference>
<evidence type="ECO:0000313" key="6">
    <source>
        <dbReference type="EMBL" id="KRK32562.1"/>
    </source>
</evidence>
<feature type="domain" description="FAD-dependent oxidoreductase 2 FAD-binding" evidence="5">
    <location>
        <begin position="8"/>
        <end position="464"/>
    </location>
</feature>
<evidence type="ECO:0000256" key="3">
    <source>
        <dbReference type="ARBA" id="ARBA00022827"/>
    </source>
</evidence>
<dbReference type="PANTHER" id="PTHR43400:SF7">
    <property type="entry name" value="FAD-DEPENDENT OXIDOREDUCTASE 2 FAD BINDING DOMAIN-CONTAINING PROTEIN"/>
    <property type="match status" value="1"/>
</dbReference>
<protein>
    <submittedName>
        <fullName evidence="6">Fumarate reductase (Flavoprotein)</fullName>
    </submittedName>
</protein>
<dbReference type="PRINTS" id="PR00411">
    <property type="entry name" value="PNDRDTASEI"/>
</dbReference>
<evidence type="ECO:0000256" key="2">
    <source>
        <dbReference type="ARBA" id="ARBA00022630"/>
    </source>
</evidence>
<name>A0A0R1GMN6_9LACO</name>
<organism evidence="6 7">
    <name type="scientific">Loigolactobacillus bifermentans DSM 20003</name>
    <dbReference type="NCBI Taxonomy" id="1423726"/>
    <lineage>
        <taxon>Bacteria</taxon>
        <taxon>Bacillati</taxon>
        <taxon>Bacillota</taxon>
        <taxon>Bacilli</taxon>
        <taxon>Lactobacillales</taxon>
        <taxon>Lactobacillaceae</taxon>
        <taxon>Loigolactobacillus</taxon>
    </lineage>
</organism>
<dbReference type="InterPro" id="IPR003953">
    <property type="entry name" value="FAD-dep_OxRdtase_2_FAD-bd"/>
</dbReference>
<dbReference type="InterPro" id="IPR050315">
    <property type="entry name" value="FAD-oxidoreductase_2"/>
</dbReference>
<dbReference type="AlphaFoldDB" id="A0A0R1GMN6"/>
<evidence type="ECO:0000256" key="4">
    <source>
        <dbReference type="ARBA" id="ARBA00023002"/>
    </source>
</evidence>
<proteinExistence type="predicted"/>
<keyword evidence="7" id="KW-1185">Reference proteome</keyword>
<evidence type="ECO:0000259" key="5">
    <source>
        <dbReference type="Pfam" id="PF00890"/>
    </source>
</evidence>
<keyword evidence="4" id="KW-0560">Oxidoreductase</keyword>
<accession>A0A0R1GMN6</accession>
<keyword evidence="3" id="KW-0274">FAD</keyword>